<sequence>MWQRREPSARSGGNIQSETAFSIFSVRRRASNRHFDCVSNMEGSGSRREARLARLQRELEPGSRKSRLHRASLDSAHAALNAQKAEVAAKAAKARADRDDDGDDECEEEEEEEDEEEDREPPPPMQPSLSLRPRRSVHSYKEPSLVAGSPAREKARPTPPAVGDIIEVEVAKGKGSVEWQPAEVRQLLSRGRFKVCINRDEQFIEEYGMEDEGGEWRRTAANGKYSGLKRQRRAVDRLEVGMPRRREFGDAVSTKVGPFRTSQAGGRSKSSRERGGGGESDTLDSEEEFAARSKRSTARLSRGVQPLLGGEGQGGVLHRLPRTPEDFAEADRRQAAADEASALRASQVRGPGAQSREGDVQPMAIDASIGWDQVGGLHAHVEALREMVLLPLLYPEVFDQLGVTPPRGVLFHGPPGTGKTLVARALANNCSAAGQPVAFFMRKGADVLSKWVGEAEKQLRLLFAEAYRQQPSIIFFDEIDGLAPVRSSRQDQIHASIVSTLLALMDGLDSRGKVILIGATNRIDALDAALRRPGRFDRELQFSLPARAGREEILKIHTAKWQPPPSAELLSELAEATHGYCGADLRALCSEAALAALRAAYPQIFTSSRKYELPPHALPVAPLHFERALAVVTPAAHRAVALAGAPLPPSLAPLLAPTLHSLLEGLAAIFPPLATPSSSSHAAASATARAPFRGAAAPVPRVGGVAHPTTCRPHLLLCGEGGNGHGALAGALVHALEHCHRYSLDLPQLVADGSRTLQEACAHVFAEARRTTPAVVFMPAIDSWLLDAEPICFHTVQLLVHQLPPGTPLLLLGTCETPLASLDEQQRHRLLRLFPYEHHHLTSPSAASRAAAFDRFEADATLPPPAPPAAAAPPLKPLRLAPPPKPPRPSAAEVAAQRAAEAAAQRSMRMALRELCMRLGSDRRFRFWSRPVDREAEEGRAYLRKVGGGAMELATLLERVNEGHVASCSNFEAHLRRIVTCAKLYFDAQDEESMRQVARANALLDEGMELLQSLDPDMVAQAEAIAKARAARGEPELGPCQSKNALSRAKPRPSCSELRPSPSAAEAAAPAAEAAAEARARRAALRSREEDATGESAEAATPGATMSAEPLEAAAEKEAPPPRQEAEAEEAPPPFVPLDEAQRRQLAALVASFVAQTDGWRVDELEHALSDLYAVLVRMLPLASRAELLPALELAFQGRLAKVLAARPR</sequence>
<feature type="region of interest" description="Disordered" evidence="5">
    <location>
        <begin position="249"/>
        <end position="319"/>
    </location>
</feature>
<dbReference type="EMBL" id="JBGBPQ010000018">
    <property type="protein sequence ID" value="KAL1507483.1"/>
    <property type="molecule type" value="Genomic_DNA"/>
</dbReference>
<feature type="domain" description="AAA+ ATPase" evidence="6">
    <location>
        <begin position="405"/>
        <end position="546"/>
    </location>
</feature>
<name>A0AB34IWR0_PRYPA</name>
<dbReference type="SUPFAM" id="SSF52540">
    <property type="entry name" value="P-loop containing nucleoside triphosphate hydrolases"/>
    <property type="match status" value="2"/>
</dbReference>
<evidence type="ECO:0000259" key="6">
    <source>
        <dbReference type="SMART" id="SM00382"/>
    </source>
</evidence>
<feature type="compositionally biased region" description="Low complexity" evidence="5">
    <location>
        <begin position="1056"/>
        <end position="1075"/>
    </location>
</feature>
<feature type="compositionally biased region" description="Low complexity" evidence="5">
    <location>
        <begin position="337"/>
        <end position="347"/>
    </location>
</feature>
<dbReference type="AlphaFoldDB" id="A0AB34IWR0"/>
<comment type="caution">
    <text evidence="7">The sequence shown here is derived from an EMBL/GenBank/DDBJ whole genome shotgun (WGS) entry which is preliminary data.</text>
</comment>
<dbReference type="PANTHER" id="PTHR23069">
    <property type="entry name" value="AAA DOMAIN-CONTAINING"/>
    <property type="match status" value="1"/>
</dbReference>
<dbReference type="Pfam" id="PF17862">
    <property type="entry name" value="AAA_lid_3"/>
    <property type="match status" value="1"/>
</dbReference>
<dbReference type="Gene3D" id="3.40.50.300">
    <property type="entry name" value="P-loop containing nucleotide triphosphate hydrolases"/>
    <property type="match status" value="2"/>
</dbReference>
<evidence type="ECO:0000313" key="7">
    <source>
        <dbReference type="EMBL" id="KAL1507483.1"/>
    </source>
</evidence>
<dbReference type="Pfam" id="PF00004">
    <property type="entry name" value="AAA"/>
    <property type="match status" value="1"/>
</dbReference>
<evidence type="ECO:0000256" key="2">
    <source>
        <dbReference type="ARBA" id="ARBA00022741"/>
    </source>
</evidence>
<protein>
    <recommendedName>
        <fullName evidence="6">AAA+ ATPase domain-containing protein</fullName>
    </recommendedName>
</protein>
<keyword evidence="4" id="KW-0103">Bromodomain</keyword>
<feature type="region of interest" description="Disordered" evidence="5">
    <location>
        <begin position="332"/>
        <end position="358"/>
    </location>
</feature>
<dbReference type="FunFam" id="3.40.50.300:FF:000061">
    <property type="entry name" value="ATPase family, AAA domain-containing 2"/>
    <property type="match status" value="1"/>
</dbReference>
<keyword evidence="2" id="KW-0547">Nucleotide-binding</keyword>
<evidence type="ECO:0000256" key="1">
    <source>
        <dbReference type="ARBA" id="ARBA00006914"/>
    </source>
</evidence>
<dbReference type="InterPro" id="IPR003593">
    <property type="entry name" value="AAA+_ATPase"/>
</dbReference>
<organism evidence="7 8">
    <name type="scientific">Prymnesium parvum</name>
    <name type="common">Toxic golden alga</name>
    <dbReference type="NCBI Taxonomy" id="97485"/>
    <lineage>
        <taxon>Eukaryota</taxon>
        <taxon>Haptista</taxon>
        <taxon>Haptophyta</taxon>
        <taxon>Prymnesiophyceae</taxon>
        <taxon>Prymnesiales</taxon>
        <taxon>Prymnesiaceae</taxon>
        <taxon>Prymnesium</taxon>
    </lineage>
</organism>
<comment type="similarity">
    <text evidence="1">Belongs to the AAA ATPase family.</text>
</comment>
<dbReference type="Gene3D" id="1.10.8.60">
    <property type="match status" value="1"/>
</dbReference>
<feature type="region of interest" description="Disordered" evidence="5">
    <location>
        <begin position="1030"/>
        <end position="1132"/>
    </location>
</feature>
<dbReference type="PROSITE" id="PS00674">
    <property type="entry name" value="AAA"/>
    <property type="match status" value="1"/>
</dbReference>
<gene>
    <name evidence="7" type="ORF">AB1Y20_008319</name>
</gene>
<dbReference type="InterPro" id="IPR003959">
    <property type="entry name" value="ATPase_AAA_core"/>
</dbReference>
<dbReference type="InterPro" id="IPR003960">
    <property type="entry name" value="ATPase_AAA_CS"/>
</dbReference>
<dbReference type="InterPro" id="IPR041569">
    <property type="entry name" value="AAA_lid_3"/>
</dbReference>
<dbReference type="Proteomes" id="UP001515480">
    <property type="component" value="Unassembled WGS sequence"/>
</dbReference>
<feature type="region of interest" description="Disordered" evidence="5">
    <location>
        <begin position="859"/>
        <end position="898"/>
    </location>
</feature>
<dbReference type="InterPro" id="IPR036427">
    <property type="entry name" value="Bromodomain-like_sf"/>
</dbReference>
<accession>A0AB34IWR0</accession>
<feature type="region of interest" description="Disordered" evidence="5">
    <location>
        <begin position="57"/>
        <end position="160"/>
    </location>
</feature>
<dbReference type="GO" id="GO:0016887">
    <property type="term" value="F:ATP hydrolysis activity"/>
    <property type="evidence" value="ECO:0007669"/>
    <property type="project" value="InterPro"/>
</dbReference>
<dbReference type="GO" id="GO:0006334">
    <property type="term" value="P:nucleosome assembly"/>
    <property type="evidence" value="ECO:0007669"/>
    <property type="project" value="TreeGrafter"/>
</dbReference>
<reference evidence="7 8" key="1">
    <citation type="journal article" date="2024" name="Science">
        <title>Giant polyketide synthase enzymes in the biosynthesis of giant marine polyether toxins.</title>
        <authorList>
            <person name="Fallon T.R."/>
            <person name="Shende V.V."/>
            <person name="Wierzbicki I.H."/>
            <person name="Pendleton A.L."/>
            <person name="Watervoot N.F."/>
            <person name="Auber R.P."/>
            <person name="Gonzalez D.J."/>
            <person name="Wisecaver J.H."/>
            <person name="Moore B.S."/>
        </authorList>
    </citation>
    <scope>NUCLEOTIDE SEQUENCE [LARGE SCALE GENOMIC DNA]</scope>
    <source>
        <strain evidence="7 8">12B1</strain>
    </source>
</reference>
<dbReference type="GO" id="GO:0006337">
    <property type="term" value="P:nucleosome disassembly"/>
    <property type="evidence" value="ECO:0007669"/>
    <property type="project" value="TreeGrafter"/>
</dbReference>
<feature type="compositionally biased region" description="Basic and acidic residues" evidence="5">
    <location>
        <begin position="1114"/>
        <end position="1126"/>
    </location>
</feature>
<dbReference type="GO" id="GO:0003682">
    <property type="term" value="F:chromatin binding"/>
    <property type="evidence" value="ECO:0007669"/>
    <property type="project" value="TreeGrafter"/>
</dbReference>
<keyword evidence="3" id="KW-0067">ATP-binding</keyword>
<evidence type="ECO:0000313" key="8">
    <source>
        <dbReference type="Proteomes" id="UP001515480"/>
    </source>
</evidence>
<dbReference type="InterPro" id="IPR027417">
    <property type="entry name" value="P-loop_NTPase"/>
</dbReference>
<evidence type="ECO:0000256" key="4">
    <source>
        <dbReference type="ARBA" id="ARBA00023117"/>
    </source>
</evidence>
<feature type="compositionally biased region" description="Pro residues" evidence="5">
    <location>
        <begin position="862"/>
        <end position="889"/>
    </location>
</feature>
<dbReference type="InterPro" id="IPR045199">
    <property type="entry name" value="ATAD2-like"/>
</dbReference>
<evidence type="ECO:0000256" key="3">
    <source>
        <dbReference type="ARBA" id="ARBA00022840"/>
    </source>
</evidence>
<feature type="compositionally biased region" description="Acidic residues" evidence="5">
    <location>
        <begin position="99"/>
        <end position="119"/>
    </location>
</feature>
<dbReference type="Gene3D" id="1.20.920.10">
    <property type="entry name" value="Bromodomain-like"/>
    <property type="match status" value="1"/>
</dbReference>
<keyword evidence="8" id="KW-1185">Reference proteome</keyword>
<dbReference type="GO" id="GO:0005634">
    <property type="term" value="C:nucleus"/>
    <property type="evidence" value="ECO:0007669"/>
    <property type="project" value="TreeGrafter"/>
</dbReference>
<feature type="compositionally biased region" description="Low complexity" evidence="5">
    <location>
        <begin position="82"/>
        <end position="91"/>
    </location>
</feature>
<dbReference type="GO" id="GO:0005524">
    <property type="term" value="F:ATP binding"/>
    <property type="evidence" value="ECO:0007669"/>
    <property type="project" value="UniProtKB-KW"/>
</dbReference>
<dbReference type="PANTHER" id="PTHR23069:SF7">
    <property type="entry name" value="P-LOOP CONTAINING NUCLEOSIDE TRIPHOSPHATE HYDROLASES SUPERFAMILY PROTEIN"/>
    <property type="match status" value="1"/>
</dbReference>
<evidence type="ECO:0000256" key="5">
    <source>
        <dbReference type="SAM" id="MobiDB-lite"/>
    </source>
</evidence>
<dbReference type="SMART" id="SM00382">
    <property type="entry name" value="AAA"/>
    <property type="match status" value="1"/>
</dbReference>
<dbReference type="GO" id="GO:0042393">
    <property type="term" value="F:histone binding"/>
    <property type="evidence" value="ECO:0007669"/>
    <property type="project" value="TreeGrafter"/>
</dbReference>
<proteinExistence type="inferred from homology"/>
<feature type="compositionally biased region" description="Basic and acidic residues" evidence="5">
    <location>
        <begin position="1076"/>
        <end position="1091"/>
    </location>
</feature>
<dbReference type="GO" id="GO:0045815">
    <property type="term" value="P:transcription initiation-coupled chromatin remodeling"/>
    <property type="evidence" value="ECO:0007669"/>
    <property type="project" value="TreeGrafter"/>
</dbReference>